<name>A0ABT9B4C5_9ACTN</name>
<keyword evidence="2" id="KW-0689">Ribosomal protein</keyword>
<dbReference type="GO" id="GO:0005840">
    <property type="term" value="C:ribosome"/>
    <property type="evidence" value="ECO:0007669"/>
    <property type="project" value="UniProtKB-KW"/>
</dbReference>
<evidence type="ECO:0000313" key="3">
    <source>
        <dbReference type="Proteomes" id="UP001233314"/>
    </source>
</evidence>
<protein>
    <submittedName>
        <fullName evidence="2">Ribosomal protein L7/L12</fullName>
    </submittedName>
</protein>
<feature type="domain" description="Large ribosomal subunit protein bL12 C-terminal" evidence="1">
    <location>
        <begin position="3"/>
        <end position="61"/>
    </location>
</feature>
<dbReference type="EMBL" id="JAUQTA010000002">
    <property type="protein sequence ID" value="MDO7869235.1"/>
    <property type="molecule type" value="Genomic_DNA"/>
</dbReference>
<proteinExistence type="predicted"/>
<evidence type="ECO:0000259" key="1">
    <source>
        <dbReference type="Pfam" id="PF00542"/>
    </source>
</evidence>
<dbReference type="RefSeq" id="WP_305028639.1">
    <property type="nucleotide sequence ID" value="NZ_JAUQTA010000002.1"/>
</dbReference>
<reference evidence="2 3" key="1">
    <citation type="submission" date="2023-07" db="EMBL/GenBank/DDBJ databases">
        <title>Nocardioides sp. nov WY-20 isolated from soil.</title>
        <authorList>
            <person name="Liu B."/>
            <person name="Wan Y."/>
        </authorList>
    </citation>
    <scope>NUCLEOTIDE SEQUENCE [LARGE SCALE GENOMIC DNA]</scope>
    <source>
        <strain evidence="2 3">WY-20</strain>
    </source>
</reference>
<dbReference type="InterPro" id="IPR014719">
    <property type="entry name" value="Ribosomal_bL12_C/ClpS-like"/>
</dbReference>
<comment type="caution">
    <text evidence="2">The sequence shown here is derived from an EMBL/GenBank/DDBJ whole genome shotgun (WGS) entry which is preliminary data.</text>
</comment>
<evidence type="ECO:0000313" key="2">
    <source>
        <dbReference type="EMBL" id="MDO7869235.1"/>
    </source>
</evidence>
<dbReference type="InterPro" id="IPR013823">
    <property type="entry name" value="Ribosomal_bL12_C"/>
</dbReference>
<dbReference type="Gene3D" id="3.30.1390.10">
    <property type="match status" value="1"/>
</dbReference>
<dbReference type="SUPFAM" id="SSF54736">
    <property type="entry name" value="ClpS-like"/>
    <property type="match status" value="1"/>
</dbReference>
<dbReference type="Proteomes" id="UP001233314">
    <property type="component" value="Unassembled WGS sequence"/>
</dbReference>
<keyword evidence="3" id="KW-1185">Reference proteome</keyword>
<dbReference type="Pfam" id="PF00542">
    <property type="entry name" value="Ribosomal_L12"/>
    <property type="match status" value="1"/>
</dbReference>
<keyword evidence="2" id="KW-0687">Ribonucleoprotein</keyword>
<sequence>MTVLGDRWISVIKTLREATGMTLSEAKDATAEPHFPLVSGRSQDAAELIAARLRGAGATAVVRPMAD</sequence>
<gene>
    <name evidence="2" type="ORF">Q5722_12765</name>
</gene>
<accession>A0ABT9B4C5</accession>
<organism evidence="2 3">
    <name type="scientific">Nocardioides jiangxiensis</name>
    <dbReference type="NCBI Taxonomy" id="3064524"/>
    <lineage>
        <taxon>Bacteria</taxon>
        <taxon>Bacillati</taxon>
        <taxon>Actinomycetota</taxon>
        <taxon>Actinomycetes</taxon>
        <taxon>Propionibacteriales</taxon>
        <taxon>Nocardioidaceae</taxon>
        <taxon>Nocardioides</taxon>
    </lineage>
</organism>